<dbReference type="PANTHER" id="PTHR37957:SF1">
    <property type="entry name" value="PHYTASE-LIKE DOMAIN-CONTAINING PROTEIN"/>
    <property type="match status" value="1"/>
</dbReference>
<sequence length="390" mass="44209">MKMIYKSFAISLLALTTLSHTYNNQVSAKAKVSEHATQSVDDLRFIGSQTVPYNTQFDHTKVGGISGITYQPTTHRWLLISDDRSEQNPSRCYEAKLNYNQNHFNKIKLQSMHLLKQPNGSNYTNKNHYKDNPQDIVADPESIRFDPLYKQIMYTSEGDRSLGLNPFIRLASLQGDFITEIPISHTQKMDQHAKHGFRNNLALEGSTFSADGHSIWTATEAPLIQDGKSPTPTTEGLSRITQYDRQGRLLNEYAYRLDAIPKSPGKGKEAENGVSELLAINNHEFLTLERASVQSSDNSYHNYVRIYKINTDQATDIKNQESLKQTKIHPVKKELIADLNKEDIGHIDNIEGITFGKQLPNEHDSIVIVADNNFNKAQKQQFMAFEVIPK</sequence>
<feature type="chain" id="PRO_5038837264" evidence="1">
    <location>
        <begin position="22"/>
        <end position="390"/>
    </location>
</feature>
<feature type="signal peptide" evidence="1">
    <location>
        <begin position="1"/>
        <end position="21"/>
    </location>
</feature>
<reference evidence="3 4" key="1">
    <citation type="submission" date="2018-06" db="EMBL/GenBank/DDBJ databases">
        <authorList>
            <consortium name="Pathogen Informatics"/>
            <person name="Doyle S."/>
        </authorList>
    </citation>
    <scope>NUCLEOTIDE SEQUENCE [LARGE SCALE GENOMIC DNA]</scope>
    <source>
        <strain evidence="3 4">NCTC7688</strain>
    </source>
</reference>
<name>A0A380HN75_STASA</name>
<dbReference type="Pfam" id="PF13449">
    <property type="entry name" value="Phytase-like"/>
    <property type="match status" value="1"/>
</dbReference>
<evidence type="ECO:0000313" key="4">
    <source>
        <dbReference type="Proteomes" id="UP000254707"/>
    </source>
</evidence>
<gene>
    <name evidence="3" type="ORF">NCTC7688_01337</name>
</gene>
<proteinExistence type="predicted"/>
<dbReference type="Proteomes" id="UP000254707">
    <property type="component" value="Unassembled WGS sequence"/>
</dbReference>
<dbReference type="InterPro" id="IPR027372">
    <property type="entry name" value="Phytase-like_dom"/>
</dbReference>
<dbReference type="AlphaFoldDB" id="A0A380HN75"/>
<dbReference type="EMBL" id="UHED01000001">
    <property type="protein sequence ID" value="SUM82779.1"/>
    <property type="molecule type" value="Genomic_DNA"/>
</dbReference>
<evidence type="ECO:0000256" key="1">
    <source>
        <dbReference type="SAM" id="SignalP"/>
    </source>
</evidence>
<organism evidence="3 4">
    <name type="scientific">Staphylococcus saprophyticus</name>
    <dbReference type="NCBI Taxonomy" id="29385"/>
    <lineage>
        <taxon>Bacteria</taxon>
        <taxon>Bacillati</taxon>
        <taxon>Bacillota</taxon>
        <taxon>Bacilli</taxon>
        <taxon>Bacillales</taxon>
        <taxon>Staphylococcaceae</taxon>
        <taxon>Staphylococcus</taxon>
    </lineage>
</organism>
<protein>
    <submittedName>
        <fullName evidence="3">Uncharacterized protein conserved in bacteria</fullName>
    </submittedName>
</protein>
<dbReference type="RefSeq" id="WP_069822057.1">
    <property type="nucleotide sequence ID" value="NZ_CAXOKG010000001.1"/>
</dbReference>
<dbReference type="PANTHER" id="PTHR37957">
    <property type="entry name" value="BLR7070 PROTEIN"/>
    <property type="match status" value="1"/>
</dbReference>
<evidence type="ECO:0000313" key="3">
    <source>
        <dbReference type="EMBL" id="SUM82779.1"/>
    </source>
</evidence>
<accession>A0A380HN75</accession>
<keyword evidence="1" id="KW-0732">Signal</keyword>
<evidence type="ECO:0000259" key="2">
    <source>
        <dbReference type="Pfam" id="PF13449"/>
    </source>
</evidence>
<feature type="domain" description="Phytase-like" evidence="2">
    <location>
        <begin position="60"/>
        <end position="374"/>
    </location>
</feature>